<accession>A0A4V3C4Y8</accession>
<reference evidence="2 3" key="1">
    <citation type="submission" date="2019-03" db="EMBL/GenBank/DDBJ databases">
        <title>Genomic Encyclopedia of Type Strains, Phase III (KMG-III): the genomes of soil and plant-associated and newly described type strains.</title>
        <authorList>
            <person name="Whitman W."/>
        </authorList>
    </citation>
    <scope>NUCLEOTIDE SEQUENCE [LARGE SCALE GENOMIC DNA]</scope>
    <source>
        <strain evidence="2 3">VKM Ac-2527</strain>
    </source>
</reference>
<organism evidence="2 3">
    <name type="scientific">Kribbella caucasensis</name>
    <dbReference type="NCBI Taxonomy" id="2512215"/>
    <lineage>
        <taxon>Bacteria</taxon>
        <taxon>Bacillati</taxon>
        <taxon>Actinomycetota</taxon>
        <taxon>Actinomycetes</taxon>
        <taxon>Propionibacteriales</taxon>
        <taxon>Kribbellaceae</taxon>
        <taxon>Kribbella</taxon>
    </lineage>
</organism>
<dbReference type="Pfam" id="PF03551">
    <property type="entry name" value="PadR"/>
    <property type="match status" value="1"/>
</dbReference>
<dbReference type="EMBL" id="SNWQ01000052">
    <property type="protein sequence ID" value="TDO27808.1"/>
    <property type="molecule type" value="Genomic_DNA"/>
</dbReference>
<dbReference type="InterPro" id="IPR052509">
    <property type="entry name" value="Metal_resp_DNA-bind_regulator"/>
</dbReference>
<comment type="caution">
    <text evidence="2">The sequence shown here is derived from an EMBL/GenBank/DDBJ whole genome shotgun (WGS) entry which is preliminary data.</text>
</comment>
<keyword evidence="3" id="KW-1185">Reference proteome</keyword>
<evidence type="ECO:0000313" key="3">
    <source>
        <dbReference type="Proteomes" id="UP000295388"/>
    </source>
</evidence>
<dbReference type="PANTHER" id="PTHR33169">
    <property type="entry name" value="PADR-FAMILY TRANSCRIPTIONAL REGULATOR"/>
    <property type="match status" value="1"/>
</dbReference>
<dbReference type="AlphaFoldDB" id="A0A4V3C4Y8"/>
<dbReference type="InterPro" id="IPR005149">
    <property type="entry name" value="Tscrpt_reg_PadR_N"/>
</dbReference>
<dbReference type="RefSeq" id="WP_133805995.1">
    <property type="nucleotide sequence ID" value="NZ_SNWQ01000052.1"/>
</dbReference>
<dbReference type="SUPFAM" id="SSF46785">
    <property type="entry name" value="Winged helix' DNA-binding domain"/>
    <property type="match status" value="1"/>
</dbReference>
<dbReference type="PANTHER" id="PTHR33169:SF14">
    <property type="entry name" value="TRANSCRIPTIONAL REGULATOR RV3488"/>
    <property type="match status" value="1"/>
</dbReference>
<dbReference type="InterPro" id="IPR036390">
    <property type="entry name" value="WH_DNA-bd_sf"/>
</dbReference>
<dbReference type="Proteomes" id="UP000295388">
    <property type="component" value="Unassembled WGS sequence"/>
</dbReference>
<name>A0A4V3C4Y8_9ACTN</name>
<evidence type="ECO:0000313" key="2">
    <source>
        <dbReference type="EMBL" id="TDO27808.1"/>
    </source>
</evidence>
<gene>
    <name evidence="2" type="ORF">EV643_1522</name>
</gene>
<feature type="domain" description="Transcription regulator PadR N-terminal" evidence="1">
    <location>
        <begin position="35"/>
        <end position="84"/>
    </location>
</feature>
<sequence length="114" mass="12733">MTELRITVQVLKVIRVFLARGLEDRTYGLQLMQLTGLKSGTLYPILARLEQAGWIISEWEAVKPSDVGRPRRRNYKLTGAGQAAGLEAMQEYRQLAGPTTAQPPRPRLTAWGLA</sequence>
<dbReference type="Gene3D" id="1.10.10.10">
    <property type="entry name" value="Winged helix-like DNA-binding domain superfamily/Winged helix DNA-binding domain"/>
    <property type="match status" value="1"/>
</dbReference>
<dbReference type="OrthoDB" id="122286at2"/>
<proteinExistence type="predicted"/>
<protein>
    <submittedName>
        <fullName evidence="2">PadR family transcriptional regulator</fullName>
    </submittedName>
</protein>
<dbReference type="InterPro" id="IPR036388">
    <property type="entry name" value="WH-like_DNA-bd_sf"/>
</dbReference>
<evidence type="ECO:0000259" key="1">
    <source>
        <dbReference type="Pfam" id="PF03551"/>
    </source>
</evidence>